<comment type="caution">
    <text evidence="2">The sequence shown here is derived from an EMBL/GenBank/DDBJ whole genome shotgun (WGS) entry which is preliminary data.</text>
</comment>
<dbReference type="Proteomes" id="UP000704712">
    <property type="component" value="Unassembled WGS sequence"/>
</dbReference>
<feature type="region of interest" description="Disordered" evidence="1">
    <location>
        <begin position="30"/>
        <end position="94"/>
    </location>
</feature>
<evidence type="ECO:0000256" key="1">
    <source>
        <dbReference type="SAM" id="MobiDB-lite"/>
    </source>
</evidence>
<feature type="compositionally biased region" description="Basic and acidic residues" evidence="1">
    <location>
        <begin position="49"/>
        <end position="61"/>
    </location>
</feature>
<organism evidence="2 3">
    <name type="scientific">Phytophthora infestans</name>
    <name type="common">Potato late blight agent</name>
    <name type="synonym">Botrytis infestans</name>
    <dbReference type="NCBI Taxonomy" id="4787"/>
    <lineage>
        <taxon>Eukaryota</taxon>
        <taxon>Sar</taxon>
        <taxon>Stramenopiles</taxon>
        <taxon>Oomycota</taxon>
        <taxon>Peronosporomycetes</taxon>
        <taxon>Peronosporales</taxon>
        <taxon>Peronosporaceae</taxon>
        <taxon>Phytophthora</taxon>
    </lineage>
</organism>
<sequence length="94" mass="10267">MQGICHGRKRLRNWCAASYGTIYAVSYAASKADASQEKEDTNDHTVSPELHDGKDDTINEVHDDDESGAYRAMASGDKAEKDDLQNGEEAGDEC</sequence>
<feature type="compositionally biased region" description="Acidic residues" evidence="1">
    <location>
        <begin position="85"/>
        <end position="94"/>
    </location>
</feature>
<dbReference type="AlphaFoldDB" id="A0A8S9TWB0"/>
<accession>A0A8S9TWB0</accession>
<dbReference type="EMBL" id="JAACNO010002467">
    <property type="protein sequence ID" value="KAF4133045.1"/>
    <property type="molecule type" value="Genomic_DNA"/>
</dbReference>
<proteinExistence type="predicted"/>
<evidence type="ECO:0000313" key="2">
    <source>
        <dbReference type="EMBL" id="KAF4133045.1"/>
    </source>
</evidence>
<protein>
    <submittedName>
        <fullName evidence="2">Uncharacterized protein</fullName>
    </submittedName>
</protein>
<name>A0A8S9TWB0_PHYIN</name>
<reference evidence="2" key="1">
    <citation type="submission" date="2020-03" db="EMBL/GenBank/DDBJ databases">
        <title>Hybrid Assembly of Korean Phytophthora infestans isolates.</title>
        <authorList>
            <person name="Prokchorchik M."/>
            <person name="Lee Y."/>
            <person name="Seo J."/>
            <person name="Cho J.-H."/>
            <person name="Park Y.-E."/>
            <person name="Jang D.-C."/>
            <person name="Im J.-S."/>
            <person name="Choi J.-G."/>
            <person name="Park H.-J."/>
            <person name="Lee G.-B."/>
            <person name="Lee Y.-G."/>
            <person name="Hong S.-Y."/>
            <person name="Cho K."/>
            <person name="Sohn K.H."/>
        </authorList>
    </citation>
    <scope>NUCLEOTIDE SEQUENCE</scope>
    <source>
        <strain evidence="2">KR_2_A2</strain>
    </source>
</reference>
<evidence type="ECO:0000313" key="3">
    <source>
        <dbReference type="Proteomes" id="UP000704712"/>
    </source>
</evidence>
<feature type="compositionally biased region" description="Basic and acidic residues" evidence="1">
    <location>
        <begin position="34"/>
        <end position="43"/>
    </location>
</feature>
<gene>
    <name evidence="2" type="ORF">GN958_ATG17801</name>
</gene>